<accession>A0AAU9PRE6</accession>
<gene>
    <name evidence="2" type="ORF">LVIROSA_LOCUS37479</name>
</gene>
<protein>
    <submittedName>
        <fullName evidence="2">Uncharacterized protein</fullName>
    </submittedName>
</protein>
<feature type="region of interest" description="Disordered" evidence="1">
    <location>
        <begin position="71"/>
        <end position="99"/>
    </location>
</feature>
<sequence>MKLTEGDRDKVYYCNRKECLAEAIRRIDSDVDSWEFVEAVYSESELDVYIDHQNELILDWVDNEVLADDISDDNEYDLDEEDDKDSEISDTTKYEHERDEEVYTFDKTVGDKLTSK</sequence>
<feature type="compositionally biased region" description="Basic and acidic residues" evidence="1">
    <location>
        <begin position="86"/>
        <end position="99"/>
    </location>
</feature>
<proteinExistence type="predicted"/>
<organism evidence="2 3">
    <name type="scientific">Lactuca virosa</name>
    <dbReference type="NCBI Taxonomy" id="75947"/>
    <lineage>
        <taxon>Eukaryota</taxon>
        <taxon>Viridiplantae</taxon>
        <taxon>Streptophyta</taxon>
        <taxon>Embryophyta</taxon>
        <taxon>Tracheophyta</taxon>
        <taxon>Spermatophyta</taxon>
        <taxon>Magnoliopsida</taxon>
        <taxon>eudicotyledons</taxon>
        <taxon>Gunneridae</taxon>
        <taxon>Pentapetalae</taxon>
        <taxon>asterids</taxon>
        <taxon>campanulids</taxon>
        <taxon>Asterales</taxon>
        <taxon>Asteraceae</taxon>
        <taxon>Cichorioideae</taxon>
        <taxon>Cichorieae</taxon>
        <taxon>Lactucinae</taxon>
        <taxon>Lactuca</taxon>
    </lineage>
</organism>
<name>A0AAU9PRE6_9ASTR</name>
<reference evidence="2 3" key="1">
    <citation type="submission" date="2022-01" db="EMBL/GenBank/DDBJ databases">
        <authorList>
            <person name="Xiong W."/>
            <person name="Schranz E."/>
        </authorList>
    </citation>
    <scope>NUCLEOTIDE SEQUENCE [LARGE SCALE GENOMIC DNA]</scope>
</reference>
<evidence type="ECO:0000313" key="3">
    <source>
        <dbReference type="Proteomes" id="UP001157418"/>
    </source>
</evidence>
<evidence type="ECO:0000256" key="1">
    <source>
        <dbReference type="SAM" id="MobiDB-lite"/>
    </source>
</evidence>
<keyword evidence="3" id="KW-1185">Reference proteome</keyword>
<evidence type="ECO:0000313" key="2">
    <source>
        <dbReference type="EMBL" id="CAH1452162.1"/>
    </source>
</evidence>
<dbReference type="AlphaFoldDB" id="A0AAU9PRE6"/>
<dbReference type="EMBL" id="CAKMRJ010005745">
    <property type="protein sequence ID" value="CAH1452162.1"/>
    <property type="molecule type" value="Genomic_DNA"/>
</dbReference>
<comment type="caution">
    <text evidence="2">The sequence shown here is derived from an EMBL/GenBank/DDBJ whole genome shotgun (WGS) entry which is preliminary data.</text>
</comment>
<dbReference type="Proteomes" id="UP001157418">
    <property type="component" value="Unassembled WGS sequence"/>
</dbReference>
<feature type="compositionally biased region" description="Acidic residues" evidence="1">
    <location>
        <begin position="71"/>
        <end position="85"/>
    </location>
</feature>